<protein>
    <submittedName>
        <fullName evidence="1">Uncharacterized protein</fullName>
    </submittedName>
</protein>
<dbReference type="Proteomes" id="UP000784294">
    <property type="component" value="Unassembled WGS sequence"/>
</dbReference>
<dbReference type="AlphaFoldDB" id="A0A448WZ69"/>
<keyword evidence="2" id="KW-1185">Reference proteome</keyword>
<organism evidence="1 2">
    <name type="scientific">Protopolystoma xenopodis</name>
    <dbReference type="NCBI Taxonomy" id="117903"/>
    <lineage>
        <taxon>Eukaryota</taxon>
        <taxon>Metazoa</taxon>
        <taxon>Spiralia</taxon>
        <taxon>Lophotrochozoa</taxon>
        <taxon>Platyhelminthes</taxon>
        <taxon>Monogenea</taxon>
        <taxon>Polyopisthocotylea</taxon>
        <taxon>Polystomatidea</taxon>
        <taxon>Polystomatidae</taxon>
        <taxon>Protopolystoma</taxon>
    </lineage>
</organism>
<name>A0A448WZ69_9PLAT</name>
<accession>A0A448WZ69</accession>
<evidence type="ECO:0000313" key="1">
    <source>
        <dbReference type="EMBL" id="VEL23928.1"/>
    </source>
</evidence>
<gene>
    <name evidence="1" type="ORF">PXEA_LOCUS17368</name>
</gene>
<sequence>MLDANLRQIERGPGQFRASGLLANLTDNFGMSRLASTLRGLSVGSGLSSPRRVQVSHETSVNRARGGVNCMVRLRGAVELELVPDELSILQTVW</sequence>
<proteinExistence type="predicted"/>
<dbReference type="EMBL" id="CAAALY010064842">
    <property type="protein sequence ID" value="VEL23928.1"/>
    <property type="molecule type" value="Genomic_DNA"/>
</dbReference>
<comment type="caution">
    <text evidence="1">The sequence shown here is derived from an EMBL/GenBank/DDBJ whole genome shotgun (WGS) entry which is preliminary data.</text>
</comment>
<reference evidence="1" key="1">
    <citation type="submission" date="2018-11" db="EMBL/GenBank/DDBJ databases">
        <authorList>
            <consortium name="Pathogen Informatics"/>
        </authorList>
    </citation>
    <scope>NUCLEOTIDE SEQUENCE</scope>
</reference>
<evidence type="ECO:0000313" key="2">
    <source>
        <dbReference type="Proteomes" id="UP000784294"/>
    </source>
</evidence>